<dbReference type="InterPro" id="IPR011059">
    <property type="entry name" value="Metal-dep_hydrolase_composite"/>
</dbReference>
<dbReference type="Gene3D" id="2.30.40.10">
    <property type="entry name" value="Urease, subunit C, domain 1"/>
    <property type="match status" value="1"/>
</dbReference>
<evidence type="ECO:0000313" key="2">
    <source>
        <dbReference type="EMBL" id="GAA0872292.1"/>
    </source>
</evidence>
<dbReference type="SUPFAM" id="SSF51338">
    <property type="entry name" value="Composite domain of metallo-dependent hydrolases"/>
    <property type="match status" value="1"/>
</dbReference>
<dbReference type="InterPro" id="IPR006680">
    <property type="entry name" value="Amidohydro-rel"/>
</dbReference>
<sequence>MKILVQIIVLSLTVHVFSQDRFVINNATVFDGEEVYQNTSVLVEDGSISKVAKKIKFKGEVIDGTGKFLMPAMMNTHVHAWSPASTREAAQNGILHLFDMHGMEEMQKGMKAMNADSTSARYLTAGYAATAKDGHGTQYGFPVPVLEKPEDAKQWVKDRVDAGADHIKIIVEPWKNTLSYDVVEAIINEAHTHDKVAVVHVSHLKDAVAVLKRGADGLVHIWDDENMSPQQLIELTKEHDFFVIPTIITNYLVQEAYFNKTKEEATEKLTWLQRETKALYDAGIPILAGTDPPNANINYSTDLFKEMQYFKDAGIPALGVLKTATSNPAKQFKLEKVGYIKPGFTADLVLLDKNPLLDMNNLSTTLHVWKAGKYVK</sequence>
<evidence type="ECO:0000313" key="3">
    <source>
        <dbReference type="Proteomes" id="UP001500507"/>
    </source>
</evidence>
<organism evidence="2 3">
    <name type="scientific">Gangjinia marincola</name>
    <dbReference type="NCBI Taxonomy" id="578463"/>
    <lineage>
        <taxon>Bacteria</taxon>
        <taxon>Pseudomonadati</taxon>
        <taxon>Bacteroidota</taxon>
        <taxon>Flavobacteriia</taxon>
        <taxon>Flavobacteriales</taxon>
        <taxon>Flavobacteriaceae</taxon>
        <taxon>Gangjinia</taxon>
    </lineage>
</organism>
<dbReference type="InterPro" id="IPR051781">
    <property type="entry name" value="Metallo-dep_Hydrolase"/>
</dbReference>
<gene>
    <name evidence="2" type="ORF">GCM10009117_14390</name>
</gene>
<feature type="domain" description="Amidohydrolase-related" evidence="1">
    <location>
        <begin position="68"/>
        <end position="374"/>
    </location>
</feature>
<dbReference type="Gene3D" id="3.40.50.10910">
    <property type="entry name" value="Amidohydrolase"/>
    <property type="match status" value="1"/>
</dbReference>
<name>A0ABN1MGM9_9FLAO</name>
<dbReference type="Gene3D" id="1.20.58.520">
    <property type="entry name" value="Amidohydrolase"/>
    <property type="match status" value="1"/>
</dbReference>
<protein>
    <submittedName>
        <fullName evidence="2">Amidohydrolase family protein</fullName>
    </submittedName>
</protein>
<dbReference type="EMBL" id="BAAAFG010000014">
    <property type="protein sequence ID" value="GAA0872292.1"/>
    <property type="molecule type" value="Genomic_DNA"/>
</dbReference>
<dbReference type="PANTHER" id="PTHR43135:SF3">
    <property type="entry name" value="ALPHA-D-RIBOSE 1-METHYLPHOSPHONATE 5-TRIPHOSPHATE DIPHOSPHATASE"/>
    <property type="match status" value="1"/>
</dbReference>
<dbReference type="SUPFAM" id="SSF51556">
    <property type="entry name" value="Metallo-dependent hydrolases"/>
    <property type="match status" value="1"/>
</dbReference>
<accession>A0ABN1MGM9</accession>
<dbReference type="InterPro" id="IPR032466">
    <property type="entry name" value="Metal_Hydrolase"/>
</dbReference>
<keyword evidence="3" id="KW-1185">Reference proteome</keyword>
<dbReference type="PANTHER" id="PTHR43135">
    <property type="entry name" value="ALPHA-D-RIBOSE 1-METHYLPHOSPHONATE 5-TRIPHOSPHATE DIPHOSPHATASE"/>
    <property type="match status" value="1"/>
</dbReference>
<comment type="caution">
    <text evidence="2">The sequence shown here is derived from an EMBL/GenBank/DDBJ whole genome shotgun (WGS) entry which is preliminary data.</text>
</comment>
<evidence type="ECO:0000259" key="1">
    <source>
        <dbReference type="Pfam" id="PF01979"/>
    </source>
</evidence>
<reference evidence="2 3" key="1">
    <citation type="journal article" date="2019" name="Int. J. Syst. Evol. Microbiol.">
        <title>The Global Catalogue of Microorganisms (GCM) 10K type strain sequencing project: providing services to taxonomists for standard genome sequencing and annotation.</title>
        <authorList>
            <consortium name="The Broad Institute Genomics Platform"/>
            <consortium name="The Broad Institute Genome Sequencing Center for Infectious Disease"/>
            <person name="Wu L."/>
            <person name="Ma J."/>
        </authorList>
    </citation>
    <scope>NUCLEOTIDE SEQUENCE [LARGE SCALE GENOMIC DNA]</scope>
    <source>
        <strain evidence="2 3">JCM 16082</strain>
    </source>
</reference>
<proteinExistence type="predicted"/>
<dbReference type="Proteomes" id="UP001500507">
    <property type="component" value="Unassembled WGS sequence"/>
</dbReference>
<dbReference type="Pfam" id="PF01979">
    <property type="entry name" value="Amidohydro_1"/>
    <property type="match status" value="1"/>
</dbReference>
<dbReference type="Gene3D" id="3.30.110.90">
    <property type="entry name" value="Amidohydrolase"/>
    <property type="match status" value="1"/>
</dbReference>
<dbReference type="RefSeq" id="WP_343765375.1">
    <property type="nucleotide sequence ID" value="NZ_BAAAFG010000014.1"/>
</dbReference>